<sequence>MEREKELIIQHITDEIVDKTEISESDLRLDIERIVDNAINVNKSTPIEHVMTKPSRSSSRKPRNINIELDISDAFNLLAESSILQSESPEIIMGTTLGLLCSTVAEKAKVTLSDEAGFVYWVAYENHDLWEIPKRELITKSVEKTDNIRARIHLNEQKTTDAIDELIRKECITIEENGQDPIILRLRERCTSNWQ</sequence>
<gene>
    <name evidence="1" type="ORF">ACFQGH_17575</name>
</gene>
<evidence type="ECO:0000313" key="1">
    <source>
        <dbReference type="EMBL" id="MFC6907003.1"/>
    </source>
</evidence>
<name>A0ABD5V6R5_9EURY</name>
<proteinExistence type="predicted"/>
<dbReference type="Proteomes" id="UP001596312">
    <property type="component" value="Unassembled WGS sequence"/>
</dbReference>
<protein>
    <submittedName>
        <fullName evidence="1">Uncharacterized protein</fullName>
    </submittedName>
</protein>
<keyword evidence="2" id="KW-1185">Reference proteome</keyword>
<dbReference type="EMBL" id="JBHSXQ010000006">
    <property type="protein sequence ID" value="MFC6907003.1"/>
    <property type="molecule type" value="Genomic_DNA"/>
</dbReference>
<dbReference type="RefSeq" id="WP_340605583.1">
    <property type="nucleotide sequence ID" value="NZ_JBBMXV010000006.1"/>
</dbReference>
<evidence type="ECO:0000313" key="2">
    <source>
        <dbReference type="Proteomes" id="UP001596312"/>
    </source>
</evidence>
<accession>A0ABD5V6R5</accession>
<organism evidence="1 2">
    <name type="scientific">Halalkalicoccus tibetensis</name>
    <dbReference type="NCBI Taxonomy" id="175632"/>
    <lineage>
        <taxon>Archaea</taxon>
        <taxon>Methanobacteriati</taxon>
        <taxon>Methanobacteriota</taxon>
        <taxon>Stenosarchaea group</taxon>
        <taxon>Halobacteria</taxon>
        <taxon>Halobacteriales</taxon>
        <taxon>Halococcaceae</taxon>
        <taxon>Halalkalicoccus</taxon>
    </lineage>
</organism>
<dbReference type="AlphaFoldDB" id="A0ABD5V6R5"/>
<comment type="caution">
    <text evidence="1">The sequence shown here is derived from an EMBL/GenBank/DDBJ whole genome shotgun (WGS) entry which is preliminary data.</text>
</comment>
<reference evidence="1 2" key="1">
    <citation type="journal article" date="2019" name="Int. J. Syst. Evol. Microbiol.">
        <title>The Global Catalogue of Microorganisms (GCM) 10K type strain sequencing project: providing services to taxonomists for standard genome sequencing and annotation.</title>
        <authorList>
            <consortium name="The Broad Institute Genomics Platform"/>
            <consortium name="The Broad Institute Genome Sequencing Center for Infectious Disease"/>
            <person name="Wu L."/>
            <person name="Ma J."/>
        </authorList>
    </citation>
    <scope>NUCLEOTIDE SEQUENCE [LARGE SCALE GENOMIC DNA]</scope>
    <source>
        <strain evidence="1 2">CGMCC 1.3240</strain>
    </source>
</reference>